<dbReference type="AlphaFoldDB" id="A0A2N9HEZ4"/>
<dbReference type="SUPFAM" id="SSF52058">
    <property type="entry name" value="L domain-like"/>
    <property type="match status" value="1"/>
</dbReference>
<dbReference type="Pfam" id="PF23247">
    <property type="entry name" value="LRR_RPS2"/>
    <property type="match status" value="1"/>
</dbReference>
<gene>
    <name evidence="10" type="ORF">FSB_LOCUS38021</name>
</gene>
<feature type="transmembrane region" description="Helical" evidence="7">
    <location>
        <begin position="567"/>
        <end position="584"/>
    </location>
</feature>
<accession>A0A2N9HEZ4</accession>
<evidence type="ECO:0000313" key="10">
    <source>
        <dbReference type="EMBL" id="SPD10139.1"/>
    </source>
</evidence>
<dbReference type="InterPro" id="IPR057135">
    <property type="entry name" value="At4g27190-like_LRR"/>
</dbReference>
<dbReference type="InterPro" id="IPR005828">
    <property type="entry name" value="MFS_sugar_transport-like"/>
</dbReference>
<dbReference type="InterPro" id="IPR056789">
    <property type="entry name" value="LRR_R13L1-DRL21"/>
</dbReference>
<dbReference type="PANTHER" id="PTHR48021">
    <property type="match status" value="1"/>
</dbReference>
<evidence type="ECO:0000256" key="1">
    <source>
        <dbReference type="ARBA" id="ARBA00004370"/>
    </source>
</evidence>
<dbReference type="Gene3D" id="3.80.10.10">
    <property type="entry name" value="Ribonuclease Inhibitor"/>
    <property type="match status" value="2"/>
</dbReference>
<keyword evidence="5 7" id="KW-1133">Transmembrane helix</keyword>
<sequence>MIKFIYWVDANELYEAVMTIEGFAEEMLASAFDYMIQEEKVGRAFMAKAPKLRKLWLENYFTKNMKFQHLPPLDCFPSLKEMRLCYSHSLEYVHSEKLSDFPILQSLKKLNIYGCPNLKGWWRREDSVKASFPSLSSLFIVDCPQLTSMPLFPNLETLYLNNSSLKPLQQTVMRMTNTTPPEIVTSTAEIASTSSSSSVATSSFAPLSKLKSLILIGMKEPLPEELLRNFTSINLLDIHNSCCPLTRVLQHLTVLKSLVISDFDGDEMEWQELNSLSNLGFRNFSKRSLPVGLQHVTSLKSLKIWGCPSLMTIPEWICNLTSLQELDIRKCPNLTSLPEEIRALTSLQTLTIAKCPIVLQRCKRETGEDWSKIAHIPNLEVYSESDETQEEPDSKKTWRLTKIFGHCNCSTSQQLNGKYLALWVVRNSMGIKQSEIMLLACSSGWGSFLETNNKLSFHAASNCANLETGLYPSKSYNRVNEDPRCKVLFGSVSNGKFHWNKSMILQQMQSSLVNPSAKGGNGPEWPKTAYIPRAEMDFTLHCFYRYSSRYEVGSYNLMMQHIVKETLWFYEIFCITGWLAIAFAKNAWWLMAGPWKTVIGICQWAYCQREITPKNFSGRIYFCAQLMICCGFSLMYFIGNVIPWHMSALIGAIPCILELLGLIFIPESPRWLAKIGKEKEFETSLQRIRGRNADISQEATDIRDYTEALKQHSNSRLLDLFQRRYAHSLIFGGSNVITGYSSSILDEAGFSCKIGTISMAIIQLLDTYN</sequence>
<evidence type="ECO:0000259" key="9">
    <source>
        <dbReference type="Pfam" id="PF25019"/>
    </source>
</evidence>
<proteinExistence type="inferred from homology"/>
<dbReference type="GO" id="GO:0022857">
    <property type="term" value="F:transmembrane transporter activity"/>
    <property type="evidence" value="ECO:0007669"/>
    <property type="project" value="InterPro"/>
</dbReference>
<comment type="subcellular location">
    <subcellularLocation>
        <location evidence="1">Membrane</location>
    </subcellularLocation>
</comment>
<keyword evidence="3" id="KW-0813">Transport</keyword>
<evidence type="ECO:0000256" key="7">
    <source>
        <dbReference type="SAM" id="Phobius"/>
    </source>
</evidence>
<evidence type="ECO:0000256" key="2">
    <source>
        <dbReference type="ARBA" id="ARBA00010992"/>
    </source>
</evidence>
<keyword evidence="4 7" id="KW-0812">Transmembrane</keyword>
<feature type="domain" description="R13L1/DRL21-like LRR repeat region" evidence="9">
    <location>
        <begin position="292"/>
        <end position="355"/>
    </location>
</feature>
<dbReference type="GO" id="GO:0016020">
    <property type="term" value="C:membrane"/>
    <property type="evidence" value="ECO:0007669"/>
    <property type="project" value="UniProtKB-SubCell"/>
</dbReference>
<evidence type="ECO:0000256" key="3">
    <source>
        <dbReference type="ARBA" id="ARBA00022597"/>
    </source>
</evidence>
<evidence type="ECO:0000256" key="4">
    <source>
        <dbReference type="ARBA" id="ARBA00022692"/>
    </source>
</evidence>
<evidence type="ECO:0008006" key="11">
    <source>
        <dbReference type="Google" id="ProtNLM"/>
    </source>
</evidence>
<dbReference type="Pfam" id="PF00083">
    <property type="entry name" value="Sugar_tr"/>
    <property type="match status" value="1"/>
</dbReference>
<feature type="transmembrane region" description="Helical" evidence="7">
    <location>
        <begin position="644"/>
        <end position="665"/>
    </location>
</feature>
<evidence type="ECO:0000259" key="8">
    <source>
        <dbReference type="Pfam" id="PF23247"/>
    </source>
</evidence>
<dbReference type="EMBL" id="OIVN01003300">
    <property type="protein sequence ID" value="SPD10139.1"/>
    <property type="molecule type" value="Genomic_DNA"/>
</dbReference>
<dbReference type="Pfam" id="PF25019">
    <property type="entry name" value="LRR_R13L1-DRL21"/>
    <property type="match status" value="1"/>
</dbReference>
<dbReference type="InterPro" id="IPR050549">
    <property type="entry name" value="MFS_Trehalose_Transporter"/>
</dbReference>
<evidence type="ECO:0000256" key="5">
    <source>
        <dbReference type="ARBA" id="ARBA00022989"/>
    </source>
</evidence>
<feature type="domain" description="Disease resistance protein At4g27190-like leucine-rich repeats" evidence="8">
    <location>
        <begin position="50"/>
        <end position="149"/>
    </location>
</feature>
<reference evidence="10" key="1">
    <citation type="submission" date="2018-02" db="EMBL/GenBank/DDBJ databases">
        <authorList>
            <person name="Cohen D.B."/>
            <person name="Kent A.D."/>
        </authorList>
    </citation>
    <scope>NUCLEOTIDE SEQUENCE</scope>
</reference>
<comment type="similarity">
    <text evidence="2">Belongs to the major facilitator superfamily. Sugar transporter (TC 2.A.1.1) family.</text>
</comment>
<dbReference type="InterPro" id="IPR032675">
    <property type="entry name" value="LRR_dom_sf"/>
</dbReference>
<protein>
    <recommendedName>
        <fullName evidence="11">Major facilitator superfamily (MFS) profile domain-containing protein</fullName>
    </recommendedName>
</protein>
<keyword evidence="6 7" id="KW-0472">Membrane</keyword>
<keyword evidence="3" id="KW-0762">Sugar transport</keyword>
<name>A0A2N9HEZ4_FAGSY</name>
<feature type="transmembrane region" description="Helical" evidence="7">
    <location>
        <begin position="619"/>
        <end position="638"/>
    </location>
</feature>
<dbReference type="Gene3D" id="1.20.1250.20">
    <property type="entry name" value="MFS general substrate transporter like domains"/>
    <property type="match status" value="1"/>
</dbReference>
<evidence type="ECO:0000256" key="6">
    <source>
        <dbReference type="ARBA" id="ARBA00023136"/>
    </source>
</evidence>
<dbReference type="SUPFAM" id="SSF103473">
    <property type="entry name" value="MFS general substrate transporter"/>
    <property type="match status" value="1"/>
</dbReference>
<dbReference type="PANTHER" id="PTHR48021:SF93">
    <property type="entry name" value="SUGAR TRANSPORTER ERD6-LIKE 1-RELATED"/>
    <property type="match status" value="1"/>
</dbReference>
<dbReference type="InterPro" id="IPR036259">
    <property type="entry name" value="MFS_trans_sf"/>
</dbReference>
<organism evidence="10">
    <name type="scientific">Fagus sylvatica</name>
    <name type="common">Beechnut</name>
    <dbReference type="NCBI Taxonomy" id="28930"/>
    <lineage>
        <taxon>Eukaryota</taxon>
        <taxon>Viridiplantae</taxon>
        <taxon>Streptophyta</taxon>
        <taxon>Embryophyta</taxon>
        <taxon>Tracheophyta</taxon>
        <taxon>Spermatophyta</taxon>
        <taxon>Magnoliopsida</taxon>
        <taxon>eudicotyledons</taxon>
        <taxon>Gunneridae</taxon>
        <taxon>Pentapetalae</taxon>
        <taxon>rosids</taxon>
        <taxon>fabids</taxon>
        <taxon>Fagales</taxon>
        <taxon>Fagaceae</taxon>
        <taxon>Fagus</taxon>
    </lineage>
</organism>